<reference evidence="1" key="2">
    <citation type="journal article" date="2015" name="Data Brief">
        <title>Shoot transcriptome of the giant reed, Arundo donax.</title>
        <authorList>
            <person name="Barrero R.A."/>
            <person name="Guerrero F.D."/>
            <person name="Moolhuijzen P."/>
            <person name="Goolsby J.A."/>
            <person name="Tidwell J."/>
            <person name="Bellgard S.E."/>
            <person name="Bellgard M.I."/>
        </authorList>
    </citation>
    <scope>NUCLEOTIDE SEQUENCE</scope>
    <source>
        <tissue evidence="1">Shoot tissue taken approximately 20 cm above the soil surface</tissue>
    </source>
</reference>
<organism evidence="1">
    <name type="scientific">Arundo donax</name>
    <name type="common">Giant reed</name>
    <name type="synonym">Donax arundinaceus</name>
    <dbReference type="NCBI Taxonomy" id="35708"/>
    <lineage>
        <taxon>Eukaryota</taxon>
        <taxon>Viridiplantae</taxon>
        <taxon>Streptophyta</taxon>
        <taxon>Embryophyta</taxon>
        <taxon>Tracheophyta</taxon>
        <taxon>Spermatophyta</taxon>
        <taxon>Magnoliopsida</taxon>
        <taxon>Liliopsida</taxon>
        <taxon>Poales</taxon>
        <taxon>Poaceae</taxon>
        <taxon>PACMAD clade</taxon>
        <taxon>Arundinoideae</taxon>
        <taxon>Arundineae</taxon>
        <taxon>Arundo</taxon>
    </lineage>
</organism>
<sequence length="44" mass="5130">MSRSQQLYYSEFLLPSNHETRKKDISTCRCYVDDKTRPSGLAGF</sequence>
<accession>A0A0A9DUH1</accession>
<name>A0A0A9DUH1_ARUDO</name>
<dbReference type="AlphaFoldDB" id="A0A0A9DUH1"/>
<reference evidence="1" key="1">
    <citation type="submission" date="2014-09" db="EMBL/GenBank/DDBJ databases">
        <authorList>
            <person name="Magalhaes I.L.F."/>
            <person name="Oliveira U."/>
            <person name="Santos F.R."/>
            <person name="Vidigal T.H.D.A."/>
            <person name="Brescovit A.D."/>
            <person name="Santos A.J."/>
        </authorList>
    </citation>
    <scope>NUCLEOTIDE SEQUENCE</scope>
    <source>
        <tissue evidence="1">Shoot tissue taken approximately 20 cm above the soil surface</tissue>
    </source>
</reference>
<protein>
    <submittedName>
        <fullName evidence="1">Uncharacterized protein</fullName>
    </submittedName>
</protein>
<proteinExistence type="predicted"/>
<dbReference type="EMBL" id="GBRH01207547">
    <property type="protein sequence ID" value="JAD90348.1"/>
    <property type="molecule type" value="Transcribed_RNA"/>
</dbReference>
<evidence type="ECO:0000313" key="1">
    <source>
        <dbReference type="EMBL" id="JAD90348.1"/>
    </source>
</evidence>